<comment type="caution">
    <text evidence="3">The sequence shown here is derived from an EMBL/GenBank/DDBJ whole genome shotgun (WGS) entry which is preliminary data.</text>
</comment>
<proteinExistence type="predicted"/>
<evidence type="ECO:0000313" key="3">
    <source>
        <dbReference type="EMBL" id="GAA2909233.1"/>
    </source>
</evidence>
<accession>A0ABN3WC88</accession>
<gene>
    <name evidence="3" type="ORF">GCM10010478_04760</name>
</gene>
<dbReference type="EMBL" id="BAAAVA010000003">
    <property type="protein sequence ID" value="GAA2909233.1"/>
    <property type="molecule type" value="Genomic_DNA"/>
</dbReference>
<organism evidence="3 4">
    <name type="scientific">Streptomyces erythrogriseus</name>
    <dbReference type="NCBI Taxonomy" id="284027"/>
    <lineage>
        <taxon>Bacteria</taxon>
        <taxon>Bacillati</taxon>
        <taxon>Actinomycetota</taxon>
        <taxon>Actinomycetes</taxon>
        <taxon>Kitasatosporales</taxon>
        <taxon>Streptomycetaceae</taxon>
        <taxon>Streptomyces</taxon>
        <taxon>Streptomyces griseoincarnatus group</taxon>
    </lineage>
</organism>
<dbReference type="Gene3D" id="2.120.10.70">
    <property type="entry name" value="Fucose-specific lectin"/>
    <property type="match status" value="1"/>
</dbReference>
<evidence type="ECO:0000313" key="4">
    <source>
        <dbReference type="Proteomes" id="UP001501423"/>
    </source>
</evidence>
<dbReference type="RefSeq" id="WP_244789729.1">
    <property type="nucleotide sequence ID" value="NZ_BAAAVA010000003.1"/>
</dbReference>
<dbReference type="SUPFAM" id="SSF89372">
    <property type="entry name" value="Fucose-specific lectin"/>
    <property type="match status" value="1"/>
</dbReference>
<evidence type="ECO:0000259" key="2">
    <source>
        <dbReference type="Pfam" id="PF26607"/>
    </source>
</evidence>
<keyword evidence="4" id="KW-1185">Reference proteome</keyword>
<dbReference type="InterPro" id="IPR058502">
    <property type="entry name" value="PLL-like_beta-prop"/>
</dbReference>
<sequence>MGKRPTRLTGTPGKGGRNTGEHSGPAVGAANGQWLTRGKDGKLTLYALAQDGVVRWSETSVGGPDWTGPQVVPAPGLTHLTVLQGANTYVHFLGRRERVGADGARSADLVHAVQYQTGLAFSDWRSLGNPYADASAAPAAPAGAVARDGSVHVVVHGDRGGLRLRREAPNGKWRNWEVLPGGAVHHPPAAIALTDGRVEMCAAAETGVLVWRQAEPGGDFAGPRAFSLQPEPGTVAALETGPGRATFFWTDAESDGATAWRVGGWPAALGGTPADRPYAALRTTIDGYDCVVLAYRSRGGAAVLGTGGAEQEGDGFWWYELAETGQGAPALTLDGRGRVVMALIGADGRPRVARQGDGEGLALTRWTTLES</sequence>
<name>A0ABN3WC88_9ACTN</name>
<feature type="region of interest" description="Disordered" evidence="1">
    <location>
        <begin position="1"/>
        <end position="33"/>
    </location>
</feature>
<reference evidence="3 4" key="1">
    <citation type="journal article" date="2019" name="Int. J. Syst. Evol. Microbiol.">
        <title>The Global Catalogue of Microorganisms (GCM) 10K type strain sequencing project: providing services to taxonomists for standard genome sequencing and annotation.</title>
        <authorList>
            <consortium name="The Broad Institute Genomics Platform"/>
            <consortium name="The Broad Institute Genome Sequencing Center for Infectious Disease"/>
            <person name="Wu L."/>
            <person name="Ma J."/>
        </authorList>
    </citation>
    <scope>NUCLEOTIDE SEQUENCE [LARGE SCALE GENOMIC DNA]</scope>
    <source>
        <strain evidence="3 4">JCM 9650</strain>
    </source>
</reference>
<feature type="domain" description="PLL-like beta propeller" evidence="2">
    <location>
        <begin position="88"/>
        <end position="207"/>
    </location>
</feature>
<dbReference type="Pfam" id="PF26607">
    <property type="entry name" value="DUF8189"/>
    <property type="match status" value="1"/>
</dbReference>
<evidence type="ECO:0000256" key="1">
    <source>
        <dbReference type="SAM" id="MobiDB-lite"/>
    </source>
</evidence>
<protein>
    <recommendedName>
        <fullName evidence="2">PLL-like beta propeller domain-containing protein</fullName>
    </recommendedName>
</protein>
<dbReference type="Proteomes" id="UP001501423">
    <property type="component" value="Unassembled WGS sequence"/>
</dbReference>